<accession>A0ABV6V9G4</accession>
<dbReference type="EMBL" id="JBHEZX010000005">
    <property type="protein sequence ID" value="MFC1410356.1"/>
    <property type="molecule type" value="Genomic_DNA"/>
</dbReference>
<evidence type="ECO:0000313" key="1">
    <source>
        <dbReference type="EMBL" id="MFC1410356.1"/>
    </source>
</evidence>
<name>A0ABV6V9G4_9ACTN</name>
<keyword evidence="2" id="KW-1185">Reference proteome</keyword>
<dbReference type="RefSeq" id="WP_380507850.1">
    <property type="nucleotide sequence ID" value="NZ_JBHEZX010000005.1"/>
</dbReference>
<proteinExistence type="predicted"/>
<comment type="caution">
    <text evidence="1">The sequence shown here is derived from an EMBL/GenBank/DDBJ whole genome shotgun (WGS) entry which is preliminary data.</text>
</comment>
<organism evidence="1 2">
    <name type="scientific">Streptacidiphilus alkalitolerans</name>
    <dbReference type="NCBI Taxonomy" id="3342712"/>
    <lineage>
        <taxon>Bacteria</taxon>
        <taxon>Bacillati</taxon>
        <taxon>Actinomycetota</taxon>
        <taxon>Actinomycetes</taxon>
        <taxon>Kitasatosporales</taxon>
        <taxon>Streptomycetaceae</taxon>
        <taxon>Streptacidiphilus</taxon>
    </lineage>
</organism>
<evidence type="ECO:0000313" key="2">
    <source>
        <dbReference type="Proteomes" id="UP001592582"/>
    </source>
</evidence>
<protein>
    <submittedName>
        <fullName evidence="1">Uncharacterized protein</fullName>
    </submittedName>
</protein>
<sequence>MSQSTEQRVPASPVDAEVDAFLAPVAGHLSAMTACRAIARFLIEQPQFATDRHINWIPQYNGYVTVEVAPRREDGPAVMATIARQIGTELIPTPFASEAHGPCISLTMYGTHHSAEWFVVTAVTAAAWAEHVVAQSTAVAA</sequence>
<dbReference type="Proteomes" id="UP001592582">
    <property type="component" value="Unassembled WGS sequence"/>
</dbReference>
<gene>
    <name evidence="1" type="ORF">ACEZDG_13885</name>
</gene>
<reference evidence="1 2" key="1">
    <citation type="submission" date="2024-09" db="EMBL/GenBank/DDBJ databases">
        <authorList>
            <person name="Lee S.D."/>
        </authorList>
    </citation>
    <scope>NUCLEOTIDE SEQUENCE [LARGE SCALE GENOMIC DNA]</scope>
    <source>
        <strain evidence="1 2">N1-1</strain>
    </source>
</reference>